<accession>A0A5S9MMG8</accession>
<name>A0A5S9MMG8_BACIA</name>
<dbReference type="SUPFAM" id="SSF51735">
    <property type="entry name" value="NAD(P)-binding Rossmann-fold domains"/>
    <property type="match status" value="1"/>
</dbReference>
<sequence length="61" mass="6778">MTVSSNAGAIPRMNMAAYAASKAAATSFLKNAWIRAGCLWNQVQRRLSWVYRNTYAMGFMA</sequence>
<dbReference type="EMBL" id="AP021906">
    <property type="protein sequence ID" value="BBP93514.1"/>
    <property type="molecule type" value="Genomic_DNA"/>
</dbReference>
<reference evidence="1 2" key="1">
    <citation type="submission" date="2019-12" db="EMBL/GenBank/DDBJ databases">
        <title>Full genome sequence of a Bacillus safensis strain isolated from commercially available natto in Indonesia.</title>
        <authorList>
            <person name="Yoshida M."/>
            <person name="Uomi M."/>
            <person name="Waturangi D."/>
            <person name="Ekaputri J.J."/>
            <person name="Setiamarga D.H.E."/>
        </authorList>
    </citation>
    <scope>NUCLEOTIDE SEQUENCE [LARGE SCALE GENOMIC DNA]</scope>
    <source>
        <strain evidence="1 2">IDN1</strain>
    </source>
</reference>
<dbReference type="Proteomes" id="UP000464658">
    <property type="component" value="Chromosome"/>
</dbReference>
<dbReference type="InterPro" id="IPR036291">
    <property type="entry name" value="NAD(P)-bd_dom_sf"/>
</dbReference>
<evidence type="ECO:0000313" key="1">
    <source>
        <dbReference type="EMBL" id="BBP93514.1"/>
    </source>
</evidence>
<organism evidence="1 2">
    <name type="scientific">Bacillus safensis</name>
    <dbReference type="NCBI Taxonomy" id="561879"/>
    <lineage>
        <taxon>Bacteria</taxon>
        <taxon>Bacillati</taxon>
        <taxon>Bacillota</taxon>
        <taxon>Bacilli</taxon>
        <taxon>Bacillales</taxon>
        <taxon>Bacillaceae</taxon>
        <taxon>Bacillus</taxon>
    </lineage>
</organism>
<gene>
    <name evidence="1" type="ORF">BsIDN1_71320</name>
</gene>
<evidence type="ECO:0000313" key="2">
    <source>
        <dbReference type="Proteomes" id="UP000464658"/>
    </source>
</evidence>
<dbReference type="AlphaFoldDB" id="A0A5S9MMG8"/>
<protein>
    <submittedName>
        <fullName evidence="1">Uncharacterized protein</fullName>
    </submittedName>
</protein>
<proteinExistence type="predicted"/>